<dbReference type="OrthoDB" id="3044119at2759"/>
<dbReference type="Proteomes" id="UP000054270">
    <property type="component" value="Unassembled WGS sequence"/>
</dbReference>
<dbReference type="EMBL" id="KN817537">
    <property type="protein sequence ID" value="KJA24332.1"/>
    <property type="molecule type" value="Genomic_DNA"/>
</dbReference>
<evidence type="ECO:0000313" key="2">
    <source>
        <dbReference type="Proteomes" id="UP000054270"/>
    </source>
</evidence>
<name>A0A0D2LAS3_HYPSF</name>
<organism evidence="1 2">
    <name type="scientific">Hypholoma sublateritium (strain FD-334 SS-4)</name>
    <dbReference type="NCBI Taxonomy" id="945553"/>
    <lineage>
        <taxon>Eukaryota</taxon>
        <taxon>Fungi</taxon>
        <taxon>Dikarya</taxon>
        <taxon>Basidiomycota</taxon>
        <taxon>Agaricomycotina</taxon>
        <taxon>Agaricomycetes</taxon>
        <taxon>Agaricomycetidae</taxon>
        <taxon>Agaricales</taxon>
        <taxon>Agaricineae</taxon>
        <taxon>Strophariaceae</taxon>
        <taxon>Hypholoma</taxon>
    </lineage>
</organism>
<dbReference type="AlphaFoldDB" id="A0A0D2LAS3"/>
<proteinExistence type="predicted"/>
<protein>
    <submittedName>
        <fullName evidence="1">Uncharacterized protein</fullName>
    </submittedName>
</protein>
<keyword evidence="2" id="KW-1185">Reference proteome</keyword>
<accession>A0A0D2LAS3</accession>
<evidence type="ECO:0000313" key="1">
    <source>
        <dbReference type="EMBL" id="KJA24332.1"/>
    </source>
</evidence>
<reference evidence="2" key="1">
    <citation type="submission" date="2014-04" db="EMBL/GenBank/DDBJ databases">
        <title>Evolutionary Origins and Diversification of the Mycorrhizal Mutualists.</title>
        <authorList>
            <consortium name="DOE Joint Genome Institute"/>
            <consortium name="Mycorrhizal Genomics Consortium"/>
            <person name="Kohler A."/>
            <person name="Kuo A."/>
            <person name="Nagy L.G."/>
            <person name="Floudas D."/>
            <person name="Copeland A."/>
            <person name="Barry K.W."/>
            <person name="Cichocki N."/>
            <person name="Veneault-Fourrey C."/>
            <person name="LaButti K."/>
            <person name="Lindquist E.A."/>
            <person name="Lipzen A."/>
            <person name="Lundell T."/>
            <person name="Morin E."/>
            <person name="Murat C."/>
            <person name="Riley R."/>
            <person name="Ohm R."/>
            <person name="Sun H."/>
            <person name="Tunlid A."/>
            <person name="Henrissat B."/>
            <person name="Grigoriev I.V."/>
            <person name="Hibbett D.S."/>
            <person name="Martin F."/>
        </authorList>
    </citation>
    <scope>NUCLEOTIDE SEQUENCE [LARGE SCALE GENOMIC DNA]</scope>
    <source>
        <strain evidence="2">FD-334 SS-4</strain>
    </source>
</reference>
<gene>
    <name evidence="1" type="ORF">HYPSUDRAFT_200560</name>
</gene>
<sequence>MSAEHSNPQNLPYQDDGLDGFYYSTVGQEMDLALLPDFFLPALEHLLAMKQAKKLPAVANASATPVLVQPRNHVVLGDVKLKVPANPPPTDFELMKIHHQAMSLMERLGILYKEACNRIYNMSHQRVIAADLPAREWGDLEKMITDELYYLRGVRDAIRKEDGSK</sequence>